<feature type="domain" description="A20-type" evidence="6">
    <location>
        <begin position="10"/>
        <end position="44"/>
    </location>
</feature>
<dbReference type="InterPro" id="IPR002653">
    <property type="entry name" value="Znf_A20"/>
</dbReference>
<keyword evidence="1" id="KW-0479">Metal-binding</keyword>
<evidence type="ECO:0000313" key="9">
    <source>
        <dbReference type="Proteomes" id="UP000549394"/>
    </source>
</evidence>
<name>A0A7I8V6M8_9ANNE</name>
<evidence type="ECO:0000256" key="1">
    <source>
        <dbReference type="ARBA" id="ARBA00022723"/>
    </source>
</evidence>
<dbReference type="SMART" id="SM00259">
    <property type="entry name" value="ZnF_A20"/>
    <property type="match status" value="1"/>
</dbReference>
<dbReference type="GO" id="GO:0008270">
    <property type="term" value="F:zinc ion binding"/>
    <property type="evidence" value="ECO:0007669"/>
    <property type="project" value="UniProtKB-KW"/>
</dbReference>
<dbReference type="PROSITE" id="PS51036">
    <property type="entry name" value="ZF_A20"/>
    <property type="match status" value="1"/>
</dbReference>
<keyword evidence="9" id="KW-1185">Reference proteome</keyword>
<evidence type="ECO:0000259" key="7">
    <source>
        <dbReference type="PROSITE" id="PS51039"/>
    </source>
</evidence>
<evidence type="ECO:0000256" key="3">
    <source>
        <dbReference type="ARBA" id="ARBA00022833"/>
    </source>
</evidence>
<reference evidence="8 9" key="1">
    <citation type="submission" date="2020-08" db="EMBL/GenBank/DDBJ databases">
        <authorList>
            <person name="Hejnol A."/>
        </authorList>
    </citation>
    <scope>NUCLEOTIDE SEQUENCE [LARGE SCALE GENOMIC DNA]</scope>
</reference>
<dbReference type="EMBL" id="CAJFCJ010000002">
    <property type="protein sequence ID" value="CAD5111975.1"/>
    <property type="molecule type" value="Genomic_DNA"/>
</dbReference>
<evidence type="ECO:0000313" key="8">
    <source>
        <dbReference type="EMBL" id="CAD5111975.1"/>
    </source>
</evidence>
<proteinExistence type="predicted"/>
<accession>A0A7I8V6M8</accession>
<evidence type="ECO:0000256" key="4">
    <source>
        <dbReference type="PROSITE-ProRule" id="PRU00449"/>
    </source>
</evidence>
<dbReference type="InterPro" id="IPR000058">
    <property type="entry name" value="Znf_AN1"/>
</dbReference>
<feature type="region of interest" description="Disordered" evidence="5">
    <location>
        <begin position="43"/>
        <end position="110"/>
    </location>
</feature>
<dbReference type="GO" id="GO:0003677">
    <property type="term" value="F:DNA binding"/>
    <property type="evidence" value="ECO:0007669"/>
    <property type="project" value="InterPro"/>
</dbReference>
<feature type="compositionally biased region" description="Low complexity" evidence="5">
    <location>
        <begin position="51"/>
        <end position="72"/>
    </location>
</feature>
<keyword evidence="2 4" id="KW-0863">Zinc-finger</keyword>
<feature type="domain" description="AN1-type" evidence="7">
    <location>
        <begin position="111"/>
        <end position="157"/>
    </location>
</feature>
<dbReference type="SMART" id="SM00154">
    <property type="entry name" value="ZnF_AN1"/>
    <property type="match status" value="1"/>
</dbReference>
<dbReference type="SUPFAM" id="SSF118310">
    <property type="entry name" value="AN1-like Zinc finger"/>
    <property type="match status" value="1"/>
</dbReference>
<dbReference type="PANTHER" id="PTHR10634:SF149">
    <property type="entry name" value="AN1-TYPE DOMAIN-CONTAINING PROTEIN-RELATED"/>
    <property type="match status" value="1"/>
</dbReference>
<keyword evidence="3" id="KW-0862">Zinc</keyword>
<dbReference type="Gene3D" id="1.20.5.4770">
    <property type="match status" value="1"/>
</dbReference>
<dbReference type="InterPro" id="IPR035896">
    <property type="entry name" value="AN1-like_Znf"/>
</dbReference>
<dbReference type="InterPro" id="IPR050652">
    <property type="entry name" value="AN1_A20_ZnFinger"/>
</dbReference>
<dbReference type="Gene3D" id="4.10.1110.10">
    <property type="entry name" value="AN1-like Zinc finger"/>
    <property type="match status" value="1"/>
</dbReference>
<comment type="caution">
    <text evidence="8">The sequence shown here is derived from an EMBL/GenBank/DDBJ whole genome shotgun (WGS) entry which is preliminary data.</text>
</comment>
<dbReference type="AlphaFoldDB" id="A0A7I8V6M8"/>
<evidence type="ECO:0000259" key="6">
    <source>
        <dbReference type="PROSITE" id="PS51036"/>
    </source>
</evidence>
<evidence type="ECO:0000256" key="2">
    <source>
        <dbReference type="ARBA" id="ARBA00022771"/>
    </source>
</evidence>
<dbReference type="Pfam" id="PF01428">
    <property type="entry name" value="zf-AN1"/>
    <property type="match status" value="1"/>
</dbReference>
<gene>
    <name evidence="8" type="ORF">DGYR_LOCUS1186</name>
</gene>
<dbReference type="OrthoDB" id="428577at2759"/>
<dbReference type="PANTHER" id="PTHR10634">
    <property type="entry name" value="AN1-TYPE ZINC FINGER PROTEIN"/>
    <property type="match status" value="1"/>
</dbReference>
<dbReference type="Pfam" id="PF01754">
    <property type="entry name" value="zf-A20"/>
    <property type="match status" value="1"/>
</dbReference>
<dbReference type="SUPFAM" id="SSF57716">
    <property type="entry name" value="Glucocorticoid receptor-like (DNA-binding domain)"/>
    <property type="match status" value="1"/>
</dbReference>
<protein>
    <submittedName>
        <fullName evidence="8">Uncharacterized protein</fullName>
    </submittedName>
</protein>
<dbReference type="PROSITE" id="PS51039">
    <property type="entry name" value="ZF_AN1"/>
    <property type="match status" value="1"/>
</dbReference>
<dbReference type="Proteomes" id="UP000549394">
    <property type="component" value="Unassembled WGS sequence"/>
</dbReference>
<evidence type="ECO:0000256" key="5">
    <source>
        <dbReference type="SAM" id="MobiDB-lite"/>
    </source>
</evidence>
<organism evidence="8 9">
    <name type="scientific">Dimorphilus gyrociliatus</name>
    <dbReference type="NCBI Taxonomy" id="2664684"/>
    <lineage>
        <taxon>Eukaryota</taxon>
        <taxon>Metazoa</taxon>
        <taxon>Spiralia</taxon>
        <taxon>Lophotrochozoa</taxon>
        <taxon>Annelida</taxon>
        <taxon>Polychaeta</taxon>
        <taxon>Polychaeta incertae sedis</taxon>
        <taxon>Dinophilidae</taxon>
        <taxon>Dimorphilus</taxon>
    </lineage>
</organism>
<sequence length="176" mass="18974">MESNATSDQNIASSLCKMGCGFYGSEATEGMCSKCYKDTVKRRTENGAGRVSPATSSAAATSTSSTQTVQTAKPTIATPPKEQEENEGCQAAANSPATTPEEEQEKKDGKKTKKNRCSTCKKKVGLTGFECRCGGLYCSMHRYSDKHQCSFDYKELGAEQIKKANPVVKAEKITKI</sequence>
<dbReference type="FunFam" id="4.10.1110.10:FF:000001">
    <property type="entry name" value="Zinc finger AN1-type containing 6"/>
    <property type="match status" value="1"/>
</dbReference>